<keyword evidence="1" id="KW-0732">Signal</keyword>
<evidence type="ECO:0000256" key="1">
    <source>
        <dbReference type="SAM" id="SignalP"/>
    </source>
</evidence>
<dbReference type="EMBL" id="CP003653">
    <property type="protein sequence ID" value="AFZ36769.1"/>
    <property type="molecule type" value="Genomic_DNA"/>
</dbReference>
<evidence type="ECO:0000313" key="2">
    <source>
        <dbReference type="EMBL" id="AFZ36769.1"/>
    </source>
</evidence>
<evidence type="ECO:0008006" key="4">
    <source>
        <dbReference type="Google" id="ProtNLM"/>
    </source>
</evidence>
<dbReference type="OrthoDB" id="509365at2"/>
<dbReference type="KEGG" id="scs:Sta7437_3262"/>
<dbReference type="Proteomes" id="UP000010473">
    <property type="component" value="Chromosome"/>
</dbReference>
<dbReference type="AlphaFoldDB" id="K9XXI3"/>
<dbReference type="InterPro" id="IPR049671">
    <property type="entry name" value="Choice_anch_W"/>
</dbReference>
<organism evidence="2 3">
    <name type="scientific">Stanieria cyanosphaera (strain ATCC 29371 / PCC 7437)</name>
    <dbReference type="NCBI Taxonomy" id="111780"/>
    <lineage>
        <taxon>Bacteria</taxon>
        <taxon>Bacillati</taxon>
        <taxon>Cyanobacteriota</taxon>
        <taxon>Cyanophyceae</taxon>
        <taxon>Pleurocapsales</taxon>
        <taxon>Dermocarpellaceae</taxon>
        <taxon>Stanieria</taxon>
    </lineage>
</organism>
<dbReference type="HOGENOM" id="CLU_1119626_0_0_3"/>
<feature type="signal peptide" evidence="1">
    <location>
        <begin position="1"/>
        <end position="26"/>
    </location>
</feature>
<reference evidence="3" key="1">
    <citation type="journal article" date="2013" name="Proc. Natl. Acad. Sci. U.S.A.">
        <title>Improving the coverage of the cyanobacterial phylum using diversity-driven genome sequencing.</title>
        <authorList>
            <person name="Shih P.M."/>
            <person name="Wu D."/>
            <person name="Latifi A."/>
            <person name="Axen S.D."/>
            <person name="Fewer D.P."/>
            <person name="Talla E."/>
            <person name="Calteau A."/>
            <person name="Cai F."/>
            <person name="Tandeau de Marsac N."/>
            <person name="Rippka R."/>
            <person name="Herdman M."/>
            <person name="Sivonen K."/>
            <person name="Coursin T."/>
            <person name="Laurent T."/>
            <person name="Goodwin L."/>
            <person name="Nolan M."/>
            <person name="Davenport K.W."/>
            <person name="Han C.S."/>
            <person name="Rubin E.M."/>
            <person name="Eisen J.A."/>
            <person name="Woyke T."/>
            <person name="Gugger M."/>
            <person name="Kerfeld C.A."/>
        </authorList>
    </citation>
    <scope>NUCLEOTIDE SEQUENCE [LARGE SCALE GENOMIC DNA]</scope>
    <source>
        <strain evidence="3">ATCC 29371 / PCC 7437</strain>
    </source>
</reference>
<dbReference type="eggNOG" id="ENOG5032QEZ">
    <property type="taxonomic scope" value="Bacteria"/>
</dbReference>
<name>K9XXI3_STAC7</name>
<dbReference type="NCBIfam" id="NF041928">
    <property type="entry name" value="choice_anch_W"/>
    <property type="match status" value="1"/>
</dbReference>
<protein>
    <recommendedName>
        <fullName evidence="4">PEP motif anchor domain protein</fullName>
    </recommendedName>
</protein>
<accession>K9XXI3</accession>
<proteinExistence type="predicted"/>
<keyword evidence="3" id="KW-1185">Reference proteome</keyword>
<gene>
    <name evidence="2" type="ordered locus">Sta7437_3262</name>
</gene>
<dbReference type="STRING" id="111780.Sta7437_3262"/>
<sequence>MNTKKYLLSLSIAISSLCVNHTIASAAYLNSSYTKADLNKDIANKTFIEEFRASSFIGDDGDVSYELEIKNIIQPRNQPISSKTEQFNWKNGEKIDFSLSFDGKNLTYTVGGVTLQKFNVLESDLDINGMVLSATSTSTSAVDLALTNIQIEGDVEYSDLFGKNGDTNLLKITGIDQTFTLTGTQIFSWQGQRPVNFDLAYDIRVGTFSDPIAQAITDDVEIPEPTSISFFSLTVLGIAASRRRSKNS</sequence>
<dbReference type="RefSeq" id="WP_015194431.1">
    <property type="nucleotide sequence ID" value="NC_019748.1"/>
</dbReference>
<feature type="chain" id="PRO_5003938093" description="PEP motif anchor domain protein" evidence="1">
    <location>
        <begin position="27"/>
        <end position="248"/>
    </location>
</feature>
<evidence type="ECO:0000313" key="3">
    <source>
        <dbReference type="Proteomes" id="UP000010473"/>
    </source>
</evidence>